<sequence>MKKITRKIIINALNNNEIKIVCTHLDSGYCSQVKTPFTVTGEYREHLIRMYNQNNKMFRVYNNNEFSCLYDNYIIEG</sequence>
<protein>
    <submittedName>
        <fullName evidence="1">Uncharacterized protein</fullName>
    </submittedName>
</protein>
<accession>A0A8S5V9F5</accession>
<organism evidence="1">
    <name type="scientific">Siphoviridae sp. ct6rT12</name>
    <dbReference type="NCBI Taxonomy" id="2825346"/>
    <lineage>
        <taxon>Viruses</taxon>
        <taxon>Duplodnaviria</taxon>
        <taxon>Heunggongvirae</taxon>
        <taxon>Uroviricota</taxon>
        <taxon>Caudoviricetes</taxon>
    </lineage>
</organism>
<proteinExistence type="predicted"/>
<reference evidence="1" key="1">
    <citation type="journal article" date="2021" name="Proc. Natl. Acad. Sci. U.S.A.">
        <title>A Catalog of Tens of Thousands of Viruses from Human Metagenomes Reveals Hidden Associations with Chronic Diseases.</title>
        <authorList>
            <person name="Tisza M.J."/>
            <person name="Buck C.B."/>
        </authorList>
    </citation>
    <scope>NUCLEOTIDE SEQUENCE</scope>
    <source>
        <strain evidence="1">Ct6rT12</strain>
    </source>
</reference>
<name>A0A8S5V9F5_9CAUD</name>
<evidence type="ECO:0000313" key="1">
    <source>
        <dbReference type="EMBL" id="DAG03349.1"/>
    </source>
</evidence>
<dbReference type="EMBL" id="BK016227">
    <property type="protein sequence ID" value="DAG03349.1"/>
    <property type="molecule type" value="Genomic_DNA"/>
</dbReference>